<feature type="region of interest" description="Disordered" evidence="1">
    <location>
        <begin position="1"/>
        <end position="29"/>
    </location>
</feature>
<dbReference type="GO" id="GO:0004672">
    <property type="term" value="F:protein kinase activity"/>
    <property type="evidence" value="ECO:0007669"/>
    <property type="project" value="InterPro"/>
</dbReference>
<dbReference type="InterPro" id="IPR011009">
    <property type="entry name" value="Kinase-like_dom_sf"/>
</dbReference>
<dbReference type="EMBL" id="JADXDR010000022">
    <property type="protein sequence ID" value="KAI7844981.1"/>
    <property type="molecule type" value="Genomic_DNA"/>
</dbReference>
<feature type="domain" description="Protein kinase" evidence="2">
    <location>
        <begin position="515"/>
        <end position="872"/>
    </location>
</feature>
<reference evidence="3" key="1">
    <citation type="submission" date="2020-11" db="EMBL/GenBank/DDBJ databases">
        <title>Chlorella ohadii genome sequencing and assembly.</title>
        <authorList>
            <person name="Murik O."/>
            <person name="Treves H."/>
            <person name="Kedem I."/>
            <person name="Shotland Y."/>
            <person name="Kaplan A."/>
        </authorList>
    </citation>
    <scope>NUCLEOTIDE SEQUENCE</scope>
    <source>
        <strain evidence="3">1</strain>
    </source>
</reference>
<feature type="compositionally biased region" description="Polar residues" evidence="1">
    <location>
        <begin position="1"/>
        <end position="10"/>
    </location>
</feature>
<evidence type="ECO:0000313" key="3">
    <source>
        <dbReference type="EMBL" id="KAI7844981.1"/>
    </source>
</evidence>
<evidence type="ECO:0000259" key="2">
    <source>
        <dbReference type="PROSITE" id="PS50011"/>
    </source>
</evidence>
<dbReference type="SUPFAM" id="SSF56112">
    <property type="entry name" value="Protein kinase-like (PK-like)"/>
    <property type="match status" value="1"/>
</dbReference>
<dbReference type="InterPro" id="IPR000719">
    <property type="entry name" value="Prot_kinase_dom"/>
</dbReference>
<organism evidence="3 4">
    <name type="scientific">Chlorella ohadii</name>
    <dbReference type="NCBI Taxonomy" id="2649997"/>
    <lineage>
        <taxon>Eukaryota</taxon>
        <taxon>Viridiplantae</taxon>
        <taxon>Chlorophyta</taxon>
        <taxon>core chlorophytes</taxon>
        <taxon>Trebouxiophyceae</taxon>
        <taxon>Chlorellales</taxon>
        <taxon>Chlorellaceae</taxon>
        <taxon>Chlorella clade</taxon>
        <taxon>Chlorella</taxon>
    </lineage>
</organism>
<dbReference type="InterPro" id="IPR004147">
    <property type="entry name" value="ABC1_dom"/>
</dbReference>
<dbReference type="InterPro" id="IPR052402">
    <property type="entry name" value="ADCK_kinase"/>
</dbReference>
<accession>A0AAD5DZ62</accession>
<comment type="caution">
    <text evidence="3">The sequence shown here is derived from an EMBL/GenBank/DDBJ whole genome shotgun (WGS) entry which is preliminary data.</text>
</comment>
<dbReference type="Proteomes" id="UP001205105">
    <property type="component" value="Unassembled WGS sequence"/>
</dbReference>
<name>A0AAD5DZ62_9CHLO</name>
<feature type="region of interest" description="Disordered" evidence="1">
    <location>
        <begin position="330"/>
        <end position="398"/>
    </location>
</feature>
<feature type="compositionally biased region" description="Low complexity" evidence="1">
    <location>
        <begin position="411"/>
        <end position="426"/>
    </location>
</feature>
<proteinExistence type="predicted"/>
<dbReference type="PROSITE" id="PS50011">
    <property type="entry name" value="PROTEIN_KINASE_DOM"/>
    <property type="match status" value="1"/>
</dbReference>
<dbReference type="AlphaFoldDB" id="A0AAD5DZ62"/>
<feature type="region of interest" description="Disordered" evidence="1">
    <location>
        <begin position="410"/>
        <end position="438"/>
    </location>
</feature>
<keyword evidence="4" id="KW-1185">Reference proteome</keyword>
<dbReference type="CDD" id="cd13971">
    <property type="entry name" value="ADCK2-like"/>
    <property type="match status" value="1"/>
</dbReference>
<protein>
    <recommendedName>
        <fullName evidence="2">Protein kinase domain-containing protein</fullName>
    </recommendedName>
</protein>
<gene>
    <name evidence="3" type="ORF">COHA_001347</name>
</gene>
<dbReference type="Gene3D" id="1.10.510.10">
    <property type="entry name" value="Transferase(Phosphotransferase) domain 1"/>
    <property type="match status" value="1"/>
</dbReference>
<dbReference type="InterPro" id="IPR044095">
    <property type="entry name" value="ADCK2_dom"/>
</dbReference>
<dbReference type="PANTHER" id="PTHR45890:SF9">
    <property type="entry name" value="PROTEIN KINASE DOMAIN-CONTAINING PROTEIN"/>
    <property type="match status" value="1"/>
</dbReference>
<evidence type="ECO:0000313" key="4">
    <source>
        <dbReference type="Proteomes" id="UP001205105"/>
    </source>
</evidence>
<dbReference type="PANTHER" id="PTHR45890">
    <property type="entry name" value="AARF DOMAIN CONTAINING KINASE 2 (PREDICTED)"/>
    <property type="match status" value="1"/>
</dbReference>
<dbReference type="GO" id="GO:0005524">
    <property type="term" value="F:ATP binding"/>
    <property type="evidence" value="ECO:0007669"/>
    <property type="project" value="InterPro"/>
</dbReference>
<dbReference type="Pfam" id="PF03109">
    <property type="entry name" value="ABC1"/>
    <property type="match status" value="1"/>
</dbReference>
<evidence type="ECO:0000256" key="1">
    <source>
        <dbReference type="SAM" id="MobiDB-lite"/>
    </source>
</evidence>
<sequence>MSGQASSNPINLRRTLPDTLPPEGLGGVQGTGASSRFSCGGYGGAGAMGACAYGSLPPAIRRTVSGRIFLEHQGGPLSMPTSQEALHARKDALLDPAEVAAGKPVSSPTGVTSLLTASVRSAASSASDLAAADQQAMPAGAAEPAHCASAAVQVSSLLLSPAARAARHRLRLQSAGPLASAAARGARRLGSVLQCYGEPAFVLLALAVLWARVHPSSQQIGECLAALIPVLAGYNQTARQCVRQGLSGDAAEELWRKQHKWAARRTAALLQDLPHSPPLAGAAAAWEALNIQIGAMVGSAHFGSLVALDSGGGVQLCASLGLRSRRSQQEQRAALSVAPGHVAATPAGPVEDEPEEAGGSSGGSQGSSAAGSICSKQRSEQLGGEWPHGSEQSSDGDQHAALQLPGLEQQSTAAECAGSSGAGASSDGKRGGTWDSPSERLKTAAWRLLLRACKRAGAATVKWAQWSSTREDVFPEEFCRVMSELHDRAPTHSMAETRRIVEAALGAPLESLFLSFEPRPLASGSIAQVHRATMLVEGQPQVVAVKVRHPSVSLRIWQDFQLLRPLAALTGRIRTLRSLNLSDSVAQFSHTMTAQADLRVEAAHLRRFYENFKAVGSSVRVPRPLPGLCTEAVLVETFEAGRSVSEFIRTPHPQNTQIVSLGLDTFLKMLLQDNFVHTDLHPGNILVRTAQHAGGSGTQQPTGGDNCGSQHGSQHSGGAGQEDTSRVELVLLDFGLAEELTPAVRHHFISFLHMISRGDGRRAAEHLLQWSVHQRCPDPEAFTAAIIEMFREKCDIHSEAGIDVDAVLKGVLHLARHHEVSIDSNYAALVVGVCVIVGFATSLDRRVNLMDAATPVFLYHALTGRVSGRLYM</sequence>
<feature type="compositionally biased region" description="Basic and acidic residues" evidence="1">
    <location>
        <begin position="427"/>
        <end position="438"/>
    </location>
</feature>
<feature type="region of interest" description="Disordered" evidence="1">
    <location>
        <begin position="691"/>
        <end position="722"/>
    </location>
</feature>